<dbReference type="Proteomes" id="UP000009079">
    <property type="component" value="Chromosome"/>
</dbReference>
<dbReference type="HOGENOM" id="CLU_625035_0_0_2"/>
<dbReference type="AlphaFoldDB" id="C6A4X0"/>
<dbReference type="STRING" id="604354.TSIB_1614"/>
<accession>C6A4X0</accession>
<evidence type="ECO:0000313" key="2">
    <source>
        <dbReference type="Proteomes" id="UP000009079"/>
    </source>
</evidence>
<reference evidence="1 2" key="1">
    <citation type="journal article" date="2009" name="Appl. Environ. Microbiol.">
        <title>Metabolic versatility and indigenous origin of the archaeon Thermococcus sibiricus, isolated from a siberian oil reservoir, as revealed by genome analysis.</title>
        <authorList>
            <person name="Mardanov A.V."/>
            <person name="Ravin N.V."/>
            <person name="Svetlitchnyi V.A."/>
            <person name="Beletsky A.V."/>
            <person name="Miroshnichenko M.L."/>
            <person name="Bonch-Osmolovskaya E.A."/>
            <person name="Skryabin K.G."/>
        </authorList>
    </citation>
    <scope>NUCLEOTIDE SEQUENCE [LARGE SCALE GENOMIC DNA]</scope>
    <source>
        <strain evidence="2">DSM 12597 / MM 739</strain>
    </source>
</reference>
<gene>
    <name evidence="1" type="ordered locus">TSIB_1614</name>
</gene>
<dbReference type="EMBL" id="CP001463">
    <property type="protein sequence ID" value="ACS90665.1"/>
    <property type="molecule type" value="Genomic_DNA"/>
</dbReference>
<organism evidence="1 2">
    <name type="scientific">Thermococcus sibiricus (strain DSM 12597 / MM 739)</name>
    <dbReference type="NCBI Taxonomy" id="604354"/>
    <lineage>
        <taxon>Archaea</taxon>
        <taxon>Methanobacteriati</taxon>
        <taxon>Methanobacteriota</taxon>
        <taxon>Thermococci</taxon>
        <taxon>Thermococcales</taxon>
        <taxon>Thermococcaceae</taxon>
        <taxon>Thermococcus</taxon>
    </lineage>
</organism>
<proteinExistence type="predicted"/>
<evidence type="ECO:0000313" key="1">
    <source>
        <dbReference type="EMBL" id="ACS90665.1"/>
    </source>
</evidence>
<keyword evidence="2" id="KW-1185">Reference proteome</keyword>
<dbReference type="KEGG" id="tsi:TSIB_1614"/>
<name>C6A4X0_THESM</name>
<protein>
    <submittedName>
        <fullName evidence="1">Uncharacterized protein</fullName>
    </submittedName>
</protein>
<sequence>MEAEKFPNLHNLRVSIFDTIKQKEDQLTPKGFVLYENEMNVSFYESYVGRIMVSYKVNFIPKDRIILLSFYPRSSTDSHDKDPKYWGKLNNLNIGKRVLEFTDVLGDVFEVAIEDYGVLKFKRIFYTNHIDISNWNVLLFDRIRYPLDQILKNWRTVYEHILDDAKKTKYIFVLFSSIPFSKEVDPKTKESGIKAIESLKQELQRLGEVHGPYNLLNFKYILEGYPKETKLIAIFIENDEVISSVYKNFKKYLDIKNIPSQFISINTVNQKFTYPKVKLNFLLETLSKIRDKKPISLEPTLSVSLIDGILCLSDVKDASKIPRQRLFGALFMYTLSNKYEEIHIYEDINYRISKGGHIVFELDSLSRLAEYVSLLGGLENLKIDIFLTRPWKEGDIQKFIEKLSEKGYDVNRVYYISTLRARSTDEAILNNPLKQNNV</sequence>